<reference evidence="1 2" key="1">
    <citation type="journal article" date="2016" name="Syst. Appl. Microbiol.">
        <title>Vibrio bivalvicida sp. nov., a novel larval pathogen for bivalve molluscs reared in a hatchery.</title>
        <authorList>
            <person name="Dubert J."/>
            <person name="Romalde J.L."/>
            <person name="Prado S."/>
            <person name="Barja J.L."/>
        </authorList>
    </citation>
    <scope>NUCLEOTIDE SEQUENCE [LARGE SCALE GENOMIC DNA]</scope>
    <source>
        <strain evidence="1 2">605</strain>
    </source>
</reference>
<dbReference type="RefSeq" id="WP_054963612.1">
    <property type="nucleotide sequence ID" value="NZ_LLEI02000071.1"/>
</dbReference>
<name>A0A177XVH5_9VIBR</name>
<accession>A0A177XVH5</accession>
<organism evidence="1 2">
    <name type="scientific">Vibrio bivalvicida</name>
    <dbReference type="NCBI Taxonomy" id="1276888"/>
    <lineage>
        <taxon>Bacteria</taxon>
        <taxon>Pseudomonadati</taxon>
        <taxon>Pseudomonadota</taxon>
        <taxon>Gammaproteobacteria</taxon>
        <taxon>Vibrionales</taxon>
        <taxon>Vibrionaceae</taxon>
        <taxon>Vibrio</taxon>
        <taxon>Vibrio oreintalis group</taxon>
    </lineage>
</organism>
<dbReference type="Proteomes" id="UP000078406">
    <property type="component" value="Unassembled WGS sequence"/>
</dbReference>
<comment type="caution">
    <text evidence="1">The sequence shown here is derived from an EMBL/GenBank/DDBJ whole genome shotgun (WGS) entry which is preliminary data.</text>
</comment>
<dbReference type="EMBL" id="LLEI02000071">
    <property type="protein sequence ID" value="OAJ92614.1"/>
    <property type="molecule type" value="Genomic_DNA"/>
</dbReference>
<protein>
    <submittedName>
        <fullName evidence="1">Uncharacterized protein</fullName>
    </submittedName>
</protein>
<proteinExistence type="predicted"/>
<gene>
    <name evidence="1" type="ORF">APB76_19095</name>
</gene>
<sequence length="127" mass="14308">MTLEKVSVYSYSDVFVRVKILAPRNYYTLPEIVFCTYIARFGRSQFDESDINDFSGRSLSSIKMKVQNIASMIDEAGYKASNQVSLLTGKTTGEKGRKTNWDDVHPLLNLGQSELLNKCSELGIKAR</sequence>
<evidence type="ECO:0000313" key="1">
    <source>
        <dbReference type="EMBL" id="OAJ92614.1"/>
    </source>
</evidence>
<evidence type="ECO:0000313" key="2">
    <source>
        <dbReference type="Proteomes" id="UP000078406"/>
    </source>
</evidence>
<dbReference type="AlphaFoldDB" id="A0A177XVH5"/>